<feature type="domain" description="Ice-binding protein C-terminal" evidence="3">
    <location>
        <begin position="178"/>
        <end position="203"/>
    </location>
</feature>
<sequence>MKMLKALIATALLAGAAGAASAATFVFVPGSDALLPSESIAYDFNNPGADGLVTGSNFAFLTGSSSQGALPAAGDGTRYLSVLGGGTAVIGFAGPLSSFSLDIGSVDSYNLITLAFVDGTTQSFNGSQLVATPDGNQTEDRTNGRFRFFADAGQTITGITLMSGSNSFEVDNIAVTSAVPEPATWALLFGGFGAAGLALRARRKRQSQRVLA</sequence>
<dbReference type="InterPro" id="IPR013424">
    <property type="entry name" value="Ice-binding_C"/>
</dbReference>
<name>A0A2W5C3J8_9SPHN</name>
<keyword evidence="2" id="KW-0732">Signal</keyword>
<evidence type="ECO:0000259" key="3">
    <source>
        <dbReference type="Pfam" id="PF07589"/>
    </source>
</evidence>
<feature type="signal peptide" evidence="2">
    <location>
        <begin position="1"/>
        <end position="22"/>
    </location>
</feature>
<dbReference type="AlphaFoldDB" id="A0A2W5C3J8"/>
<reference evidence="4 5" key="1">
    <citation type="submission" date="2017-08" db="EMBL/GenBank/DDBJ databases">
        <title>Infants hospitalized years apart are colonized by the same room-sourced microbial strains.</title>
        <authorList>
            <person name="Brooks B."/>
            <person name="Olm M.R."/>
            <person name="Firek B.A."/>
            <person name="Baker R."/>
            <person name="Thomas B.C."/>
            <person name="Morowitz M.J."/>
            <person name="Banfield J.F."/>
        </authorList>
    </citation>
    <scope>NUCLEOTIDE SEQUENCE [LARGE SCALE GENOMIC DNA]</scope>
    <source>
        <strain evidence="4">S2_018_000_R2_101</strain>
    </source>
</reference>
<keyword evidence="1" id="KW-1133">Transmembrane helix</keyword>
<feature type="chain" id="PRO_5015883588" description="Ice-binding protein C-terminal domain-containing protein" evidence="2">
    <location>
        <begin position="23"/>
        <end position="212"/>
    </location>
</feature>
<protein>
    <recommendedName>
        <fullName evidence="3">Ice-binding protein C-terminal domain-containing protein</fullName>
    </recommendedName>
</protein>
<evidence type="ECO:0000313" key="5">
    <source>
        <dbReference type="Proteomes" id="UP000249066"/>
    </source>
</evidence>
<comment type="caution">
    <text evidence="4">The sequence shown here is derived from an EMBL/GenBank/DDBJ whole genome shotgun (WGS) entry which is preliminary data.</text>
</comment>
<proteinExistence type="predicted"/>
<dbReference type="Proteomes" id="UP000249066">
    <property type="component" value="Unassembled WGS sequence"/>
</dbReference>
<gene>
    <name evidence="4" type="ORF">DI623_09275</name>
</gene>
<dbReference type="EMBL" id="QFNN01000049">
    <property type="protein sequence ID" value="PZO89701.1"/>
    <property type="molecule type" value="Genomic_DNA"/>
</dbReference>
<keyword evidence="1" id="KW-0812">Transmembrane</keyword>
<evidence type="ECO:0000256" key="2">
    <source>
        <dbReference type="SAM" id="SignalP"/>
    </source>
</evidence>
<evidence type="ECO:0000256" key="1">
    <source>
        <dbReference type="SAM" id="Phobius"/>
    </source>
</evidence>
<dbReference type="Pfam" id="PF07589">
    <property type="entry name" value="PEP-CTERM"/>
    <property type="match status" value="1"/>
</dbReference>
<keyword evidence="1" id="KW-0472">Membrane</keyword>
<organism evidence="4 5">
    <name type="scientific">Sphingomonas sanxanigenens</name>
    <dbReference type="NCBI Taxonomy" id="397260"/>
    <lineage>
        <taxon>Bacteria</taxon>
        <taxon>Pseudomonadati</taxon>
        <taxon>Pseudomonadota</taxon>
        <taxon>Alphaproteobacteria</taxon>
        <taxon>Sphingomonadales</taxon>
        <taxon>Sphingomonadaceae</taxon>
        <taxon>Sphingomonas</taxon>
    </lineage>
</organism>
<accession>A0A2W5C3J8</accession>
<dbReference type="NCBIfam" id="TIGR02595">
    <property type="entry name" value="PEP_CTERM"/>
    <property type="match status" value="1"/>
</dbReference>
<feature type="transmembrane region" description="Helical" evidence="1">
    <location>
        <begin position="182"/>
        <end position="199"/>
    </location>
</feature>
<evidence type="ECO:0000313" key="4">
    <source>
        <dbReference type="EMBL" id="PZO89701.1"/>
    </source>
</evidence>
<dbReference type="NCBIfam" id="NF035944">
    <property type="entry name" value="PEPxxWA-CTERM"/>
    <property type="match status" value="1"/>
</dbReference>